<comment type="miscellaneous">
    <text evidence="9">This function is generally fulfilled by the C-terminal part of HisG, which is missing in some bacteria such as this one.</text>
</comment>
<keyword evidence="12" id="KW-1185">Reference proteome</keyword>
<gene>
    <name evidence="9" type="primary">hisZ</name>
    <name evidence="11" type="ORF">AB6724_09965</name>
</gene>
<comment type="pathway">
    <text evidence="2 9">Amino-acid biosynthesis; L-histidine biosynthesis; L-histidine from 5-phospho-alpha-D-ribose 1-diphosphate: step 1/9.</text>
</comment>
<accession>A0ABV3ZUW4</accession>
<dbReference type="EMBL" id="JBFYGN010000009">
    <property type="protein sequence ID" value="MEX8193170.1"/>
    <property type="molecule type" value="Genomic_DNA"/>
</dbReference>
<comment type="subcellular location">
    <subcellularLocation>
        <location evidence="1 9">Cytoplasm</location>
    </subcellularLocation>
</comment>
<keyword evidence="6 9" id="KW-0963">Cytoplasm</keyword>
<feature type="domain" description="Class II Histidinyl-tRNA synthetase (HisRS)-like catalytic core" evidence="10">
    <location>
        <begin position="9"/>
        <end position="313"/>
    </location>
</feature>
<evidence type="ECO:0000256" key="4">
    <source>
        <dbReference type="ARBA" id="ARBA00011496"/>
    </source>
</evidence>
<keyword evidence="11" id="KW-0808">Transferase</keyword>
<dbReference type="SUPFAM" id="SSF55681">
    <property type="entry name" value="Class II aaRS and biotin synthetases"/>
    <property type="match status" value="1"/>
</dbReference>
<evidence type="ECO:0000256" key="7">
    <source>
        <dbReference type="ARBA" id="ARBA00023102"/>
    </source>
</evidence>
<protein>
    <recommendedName>
        <fullName evidence="5 9">ATP phosphoribosyltransferase regulatory subunit</fullName>
    </recommendedName>
</protein>
<dbReference type="InterPro" id="IPR045864">
    <property type="entry name" value="aa-tRNA-synth_II/BPL/LPL"/>
</dbReference>
<name>A0ABV3ZUW4_9BURK</name>
<keyword evidence="9" id="KW-0028">Amino-acid biosynthesis</keyword>
<evidence type="ECO:0000256" key="5">
    <source>
        <dbReference type="ARBA" id="ARBA00020397"/>
    </source>
</evidence>
<keyword evidence="7 9" id="KW-0368">Histidine biosynthesis</keyword>
<dbReference type="GO" id="GO:0016757">
    <property type="term" value="F:glycosyltransferase activity"/>
    <property type="evidence" value="ECO:0007669"/>
    <property type="project" value="UniProtKB-KW"/>
</dbReference>
<comment type="caution">
    <text evidence="11">The sequence shown here is derived from an EMBL/GenBank/DDBJ whole genome shotgun (WGS) entry which is preliminary data.</text>
</comment>
<dbReference type="PIRSF" id="PIRSF001549">
    <property type="entry name" value="His-tRNA_synth"/>
    <property type="match status" value="1"/>
</dbReference>
<sequence length="385" mass="42016">MSAWVLPDHIADVLPSEARHIEELRRGLLDTARSYGYELVMPPMLEYLESLLTGTGEALALQTSKLVDQLSGRTMGLRADMTQQVARIDAHLLNRQGVTRLCYCGSVVHARPDRPRATREPLQFGAEIYGHQGLEADLEALHLALDCLKSAGVKDIIVDLADVRIVRSLLAGVMVDEQVLRGVHAALAAKDATELEQLTRGFPAASREGLMALLQLYGGMDVLDKAEKQLEGIAGVRDVLSHLRWLARRLDGVKVSFDLADLRGYSYYSGTRFAIFVPGGSDALVRGGRYDEVGAVFGRNRPAAGFSLDIKQLVAVVPERPLKAAIRAPWGDDEQVAAAISVLRLKGETVVCVLPGHESEVDEFHCDRELVNIGGQWVVQAIQGI</sequence>
<dbReference type="Proteomes" id="UP001561046">
    <property type="component" value="Unassembled WGS sequence"/>
</dbReference>
<evidence type="ECO:0000256" key="9">
    <source>
        <dbReference type="HAMAP-Rule" id="MF_00125"/>
    </source>
</evidence>
<dbReference type="NCBIfam" id="NF009086">
    <property type="entry name" value="PRK12421.1"/>
    <property type="match status" value="1"/>
</dbReference>
<dbReference type="CDD" id="cd00773">
    <property type="entry name" value="HisRS-like_core"/>
    <property type="match status" value="1"/>
</dbReference>
<dbReference type="HAMAP" id="MF_00125">
    <property type="entry name" value="HisZ"/>
    <property type="match status" value="1"/>
</dbReference>
<dbReference type="InterPro" id="IPR004517">
    <property type="entry name" value="HisZ"/>
</dbReference>
<dbReference type="InterPro" id="IPR004516">
    <property type="entry name" value="HisRS/HisZ"/>
</dbReference>
<evidence type="ECO:0000313" key="12">
    <source>
        <dbReference type="Proteomes" id="UP001561046"/>
    </source>
</evidence>
<dbReference type="Pfam" id="PF13393">
    <property type="entry name" value="tRNA-synt_His"/>
    <property type="match status" value="1"/>
</dbReference>
<dbReference type="InterPro" id="IPR041715">
    <property type="entry name" value="HisRS-like_core"/>
</dbReference>
<dbReference type="RefSeq" id="WP_369338368.1">
    <property type="nucleotide sequence ID" value="NZ_JBFYGN010000009.1"/>
</dbReference>
<comment type="function">
    <text evidence="8 9">Required for the first step of histidine biosynthesis. May allow the feedback regulation of ATP phosphoribosyltransferase activity by histidine.</text>
</comment>
<reference evidence="11 12" key="1">
    <citation type="journal article" date="2013" name="Int. J. Syst. Evol. Microbiol.">
        <title>Comamonas guangdongensis sp. nov., isolated from subterranean forest sediment, and emended description of the genus Comamonas.</title>
        <authorList>
            <person name="Zhang J."/>
            <person name="Wang Y."/>
            <person name="Zhou S."/>
            <person name="Wu C."/>
            <person name="He J."/>
            <person name="Li F."/>
        </authorList>
    </citation>
    <scope>NUCLEOTIDE SEQUENCE [LARGE SCALE GENOMIC DNA]</scope>
    <source>
        <strain evidence="11 12">CCTCC AB2011133</strain>
    </source>
</reference>
<evidence type="ECO:0000256" key="1">
    <source>
        <dbReference type="ARBA" id="ARBA00004496"/>
    </source>
</evidence>
<evidence type="ECO:0000256" key="2">
    <source>
        <dbReference type="ARBA" id="ARBA00004667"/>
    </source>
</evidence>
<comment type="similarity">
    <text evidence="3 9">Belongs to the class-II aminoacyl-tRNA synthetase family. HisZ subfamily.</text>
</comment>
<dbReference type="NCBIfam" id="NF008935">
    <property type="entry name" value="PRK12292.1-1"/>
    <property type="match status" value="1"/>
</dbReference>
<evidence type="ECO:0000256" key="6">
    <source>
        <dbReference type="ARBA" id="ARBA00022490"/>
    </source>
</evidence>
<dbReference type="PANTHER" id="PTHR43707:SF1">
    <property type="entry name" value="HISTIDINE--TRNA LIGASE, MITOCHONDRIAL-RELATED"/>
    <property type="match status" value="1"/>
</dbReference>
<evidence type="ECO:0000259" key="10">
    <source>
        <dbReference type="Pfam" id="PF13393"/>
    </source>
</evidence>
<dbReference type="PANTHER" id="PTHR43707">
    <property type="entry name" value="HISTIDYL-TRNA SYNTHETASE"/>
    <property type="match status" value="1"/>
</dbReference>
<evidence type="ECO:0000256" key="8">
    <source>
        <dbReference type="ARBA" id="ARBA00025246"/>
    </source>
</evidence>
<dbReference type="Gene3D" id="3.30.930.10">
    <property type="entry name" value="Bira Bifunctional Protein, Domain 2"/>
    <property type="match status" value="1"/>
</dbReference>
<comment type="subunit">
    <text evidence="4 9">Heteromultimer composed of HisG and HisZ subunits.</text>
</comment>
<organism evidence="11 12">
    <name type="scientific">Comamonas guangdongensis</name>
    <dbReference type="NCBI Taxonomy" id="510515"/>
    <lineage>
        <taxon>Bacteria</taxon>
        <taxon>Pseudomonadati</taxon>
        <taxon>Pseudomonadota</taxon>
        <taxon>Betaproteobacteria</taxon>
        <taxon>Burkholderiales</taxon>
        <taxon>Comamonadaceae</taxon>
        <taxon>Comamonas</taxon>
    </lineage>
</organism>
<proteinExistence type="inferred from homology"/>
<evidence type="ECO:0000256" key="3">
    <source>
        <dbReference type="ARBA" id="ARBA00005539"/>
    </source>
</evidence>
<evidence type="ECO:0000313" key="11">
    <source>
        <dbReference type="EMBL" id="MEX8193170.1"/>
    </source>
</evidence>
<keyword evidence="11" id="KW-0328">Glycosyltransferase</keyword>